<evidence type="ECO:0000313" key="1">
    <source>
        <dbReference type="EMBL" id="PIV87276.1"/>
    </source>
</evidence>
<evidence type="ECO:0000313" key="2">
    <source>
        <dbReference type="Proteomes" id="UP000228497"/>
    </source>
</evidence>
<proteinExistence type="predicted"/>
<accession>A0A2M7FDE2</accession>
<gene>
    <name evidence="1" type="ORF">COW49_00485</name>
</gene>
<dbReference type="AlphaFoldDB" id="A0A2M7FDE2"/>
<organism evidence="1 2">
    <name type="scientific">Candidatus Kaiserbacteria bacterium CG17_big_fil_post_rev_8_21_14_2_50_51_7</name>
    <dbReference type="NCBI Taxonomy" id="1974613"/>
    <lineage>
        <taxon>Bacteria</taxon>
        <taxon>Candidatus Kaiseribacteriota</taxon>
    </lineage>
</organism>
<reference evidence="2" key="1">
    <citation type="submission" date="2017-09" db="EMBL/GenBank/DDBJ databases">
        <title>Depth-based differentiation of microbial function through sediment-hosted aquifers and enrichment of novel symbionts in the deep terrestrial subsurface.</title>
        <authorList>
            <person name="Probst A.J."/>
            <person name="Ladd B."/>
            <person name="Jarett J.K."/>
            <person name="Geller-Mcgrath D.E."/>
            <person name="Sieber C.M.K."/>
            <person name="Emerson J.B."/>
            <person name="Anantharaman K."/>
            <person name="Thomas B.C."/>
            <person name="Malmstrom R."/>
            <person name="Stieglmeier M."/>
            <person name="Klingl A."/>
            <person name="Woyke T."/>
            <person name="Ryan C.M."/>
            <person name="Banfield J.F."/>
        </authorList>
    </citation>
    <scope>NUCLEOTIDE SEQUENCE [LARGE SCALE GENOMIC DNA]</scope>
</reference>
<comment type="caution">
    <text evidence="1">The sequence shown here is derived from an EMBL/GenBank/DDBJ whole genome shotgun (WGS) entry which is preliminary data.</text>
</comment>
<dbReference type="EMBL" id="PFFD01000020">
    <property type="protein sequence ID" value="PIV87276.1"/>
    <property type="molecule type" value="Genomic_DNA"/>
</dbReference>
<sequence length="135" mass="13819">TVTLEDSYKFAVGDDLIINDNTVAAENLGAITAIDTTTYINKATITGTTNISGAFTVAHVAYVAVEAGDSSNNFSDAVGILEAAVDTGNGSDALDALGVVILSNAMLYEGLLTYSDAAAKTDLSAASKGQYLIMK</sequence>
<name>A0A2M7FDE2_9BACT</name>
<dbReference type="Proteomes" id="UP000228497">
    <property type="component" value="Unassembled WGS sequence"/>
</dbReference>
<protein>
    <submittedName>
        <fullName evidence="1">Uncharacterized protein</fullName>
    </submittedName>
</protein>
<feature type="non-terminal residue" evidence="1">
    <location>
        <position position="1"/>
    </location>
</feature>